<dbReference type="PANTHER" id="PTHR22984">
    <property type="entry name" value="SERINE/THREONINE-PROTEIN KINASE PIM"/>
    <property type="match status" value="1"/>
</dbReference>
<dbReference type="GO" id="GO:0005524">
    <property type="term" value="F:ATP binding"/>
    <property type="evidence" value="ECO:0007669"/>
    <property type="project" value="UniProtKB-UniRule"/>
</dbReference>
<evidence type="ECO:0000256" key="9">
    <source>
        <dbReference type="ARBA" id="ARBA00022824"/>
    </source>
</evidence>
<keyword evidence="5" id="KW-0723">Serine/threonine-protein kinase</keyword>
<keyword evidence="7 14" id="KW-0547">Nucleotide-binding</keyword>
<evidence type="ECO:0000259" key="15">
    <source>
        <dbReference type="PROSITE" id="PS50011"/>
    </source>
</evidence>
<dbReference type="InterPro" id="IPR011009">
    <property type="entry name" value="Kinase-like_dom_sf"/>
</dbReference>
<dbReference type="Gene3D" id="1.10.510.10">
    <property type="entry name" value="Transferase(Phosphotransferase) domain 1"/>
    <property type="match status" value="2"/>
</dbReference>
<dbReference type="FunFam" id="3.30.200.20:FF:000246">
    <property type="entry name" value="Pim proto-oncogene, serine/threonine kinase,-related 152"/>
    <property type="match status" value="1"/>
</dbReference>
<comment type="similarity">
    <text evidence="2">Belongs to the protein kinase superfamily. CAMK Ser/Thr protein kinase family. PIM subfamily.</text>
</comment>
<evidence type="ECO:0000313" key="17">
    <source>
        <dbReference type="Proteomes" id="UP000727407"/>
    </source>
</evidence>
<keyword evidence="17" id="KW-1185">Reference proteome</keyword>
<evidence type="ECO:0000256" key="7">
    <source>
        <dbReference type="ARBA" id="ARBA00022741"/>
    </source>
</evidence>
<evidence type="ECO:0000256" key="13">
    <source>
        <dbReference type="ARBA" id="ARBA00048679"/>
    </source>
</evidence>
<evidence type="ECO:0000256" key="5">
    <source>
        <dbReference type="ARBA" id="ARBA00022527"/>
    </source>
</evidence>
<feature type="domain" description="Protein kinase" evidence="15">
    <location>
        <begin position="589"/>
        <end position="846"/>
    </location>
</feature>
<evidence type="ECO:0000256" key="1">
    <source>
        <dbReference type="ARBA" id="ARBA00004240"/>
    </source>
</evidence>
<keyword evidence="4" id="KW-0813">Transport</keyword>
<dbReference type="PROSITE" id="PS00107">
    <property type="entry name" value="PROTEIN_KINASE_ATP"/>
    <property type="match status" value="1"/>
</dbReference>
<feature type="domain" description="Protein kinase" evidence="15">
    <location>
        <begin position="1"/>
        <end position="256"/>
    </location>
</feature>
<evidence type="ECO:0000256" key="3">
    <source>
        <dbReference type="ARBA" id="ARBA00012513"/>
    </source>
</evidence>
<evidence type="ECO:0000256" key="8">
    <source>
        <dbReference type="ARBA" id="ARBA00022777"/>
    </source>
</evidence>
<dbReference type="PANTHER" id="PTHR22984:SF11">
    <property type="entry name" value="AURORA KINASE-RELATED"/>
    <property type="match status" value="1"/>
</dbReference>
<dbReference type="InterPro" id="IPR000719">
    <property type="entry name" value="Prot_kinase_dom"/>
</dbReference>
<evidence type="ECO:0000313" key="16">
    <source>
        <dbReference type="EMBL" id="KAF5898707.1"/>
    </source>
</evidence>
<dbReference type="PROSITE" id="PS50011">
    <property type="entry name" value="PROTEIN_KINASE_DOM"/>
    <property type="match status" value="2"/>
</dbReference>
<dbReference type="Pfam" id="PF12931">
    <property type="entry name" value="TPR_Sec16"/>
    <property type="match status" value="1"/>
</dbReference>
<protein>
    <recommendedName>
        <fullName evidence="3">non-specific serine/threonine protein kinase</fullName>
        <ecNumber evidence="3">2.7.11.1</ecNumber>
    </recommendedName>
</protein>
<evidence type="ECO:0000256" key="14">
    <source>
        <dbReference type="PROSITE-ProRule" id="PRU10141"/>
    </source>
</evidence>
<feature type="non-terminal residue" evidence="16">
    <location>
        <position position="855"/>
    </location>
</feature>
<feature type="binding site" evidence="14">
    <location>
        <position position="618"/>
    </location>
    <ligand>
        <name>ATP</name>
        <dbReference type="ChEBI" id="CHEBI:30616"/>
    </ligand>
</feature>
<keyword evidence="11" id="KW-0931">ER-Golgi transport</keyword>
<evidence type="ECO:0000256" key="10">
    <source>
        <dbReference type="ARBA" id="ARBA00022840"/>
    </source>
</evidence>
<dbReference type="OrthoDB" id="20524at2759"/>
<dbReference type="PROSITE" id="PS00108">
    <property type="entry name" value="PROTEIN_KINASE_ST"/>
    <property type="match status" value="2"/>
</dbReference>
<dbReference type="Gene3D" id="3.30.200.20">
    <property type="entry name" value="Phosphorylase Kinase, domain 1"/>
    <property type="match status" value="2"/>
</dbReference>
<evidence type="ECO:0000256" key="6">
    <source>
        <dbReference type="ARBA" id="ARBA00022679"/>
    </source>
</evidence>
<gene>
    <name evidence="16" type="ORF">DAT39_011573</name>
</gene>
<evidence type="ECO:0000256" key="11">
    <source>
        <dbReference type="ARBA" id="ARBA00022892"/>
    </source>
</evidence>
<comment type="catalytic activity">
    <reaction evidence="12">
        <text>L-threonyl-[protein] + ATP = O-phospho-L-threonyl-[protein] + ADP + H(+)</text>
        <dbReference type="Rhea" id="RHEA:46608"/>
        <dbReference type="Rhea" id="RHEA-COMP:11060"/>
        <dbReference type="Rhea" id="RHEA-COMP:11605"/>
        <dbReference type="ChEBI" id="CHEBI:15378"/>
        <dbReference type="ChEBI" id="CHEBI:30013"/>
        <dbReference type="ChEBI" id="CHEBI:30616"/>
        <dbReference type="ChEBI" id="CHEBI:61977"/>
        <dbReference type="ChEBI" id="CHEBI:456216"/>
        <dbReference type="EC" id="2.7.11.1"/>
    </reaction>
</comment>
<name>A0A8J4UIY4_CLAMG</name>
<dbReference type="EMBL" id="QNUK01000190">
    <property type="protein sequence ID" value="KAF5898707.1"/>
    <property type="molecule type" value="Genomic_DNA"/>
</dbReference>
<dbReference type="InterPro" id="IPR051138">
    <property type="entry name" value="PIM_Ser/Thr_kinase"/>
</dbReference>
<dbReference type="GO" id="GO:0043066">
    <property type="term" value="P:negative regulation of apoptotic process"/>
    <property type="evidence" value="ECO:0007669"/>
    <property type="project" value="TreeGrafter"/>
</dbReference>
<dbReference type="EC" id="2.7.11.1" evidence="3"/>
<comment type="catalytic activity">
    <reaction evidence="13">
        <text>L-seryl-[protein] + ATP = O-phospho-L-seryl-[protein] + ADP + H(+)</text>
        <dbReference type="Rhea" id="RHEA:17989"/>
        <dbReference type="Rhea" id="RHEA-COMP:9863"/>
        <dbReference type="Rhea" id="RHEA-COMP:11604"/>
        <dbReference type="ChEBI" id="CHEBI:15378"/>
        <dbReference type="ChEBI" id="CHEBI:29999"/>
        <dbReference type="ChEBI" id="CHEBI:30616"/>
        <dbReference type="ChEBI" id="CHEBI:83421"/>
        <dbReference type="ChEBI" id="CHEBI:456216"/>
        <dbReference type="EC" id="2.7.11.1"/>
    </reaction>
</comment>
<dbReference type="GO" id="GO:0016192">
    <property type="term" value="P:vesicle-mediated transport"/>
    <property type="evidence" value="ECO:0007669"/>
    <property type="project" value="UniProtKB-KW"/>
</dbReference>
<keyword evidence="10 14" id="KW-0067">ATP-binding</keyword>
<dbReference type="Proteomes" id="UP000727407">
    <property type="component" value="Unassembled WGS sequence"/>
</dbReference>
<dbReference type="GO" id="GO:0005783">
    <property type="term" value="C:endoplasmic reticulum"/>
    <property type="evidence" value="ECO:0007669"/>
    <property type="project" value="UniProtKB-SubCell"/>
</dbReference>
<dbReference type="Pfam" id="PF00069">
    <property type="entry name" value="Pkinase"/>
    <property type="match status" value="2"/>
</dbReference>
<dbReference type="GO" id="GO:0007346">
    <property type="term" value="P:regulation of mitotic cell cycle"/>
    <property type="evidence" value="ECO:0007669"/>
    <property type="project" value="TreeGrafter"/>
</dbReference>
<keyword evidence="9" id="KW-0256">Endoplasmic reticulum</keyword>
<proteinExistence type="inferred from homology"/>
<keyword evidence="8 16" id="KW-0418">Kinase</keyword>
<accession>A0A8J4UIY4</accession>
<organism evidence="16 17">
    <name type="scientific">Clarias magur</name>
    <name type="common">Asian catfish</name>
    <name type="synonym">Macropteronotus magur</name>
    <dbReference type="NCBI Taxonomy" id="1594786"/>
    <lineage>
        <taxon>Eukaryota</taxon>
        <taxon>Metazoa</taxon>
        <taxon>Chordata</taxon>
        <taxon>Craniata</taxon>
        <taxon>Vertebrata</taxon>
        <taxon>Euteleostomi</taxon>
        <taxon>Actinopterygii</taxon>
        <taxon>Neopterygii</taxon>
        <taxon>Teleostei</taxon>
        <taxon>Ostariophysi</taxon>
        <taxon>Siluriformes</taxon>
        <taxon>Clariidae</taxon>
        <taxon>Clarias</taxon>
    </lineage>
</organism>
<dbReference type="InterPro" id="IPR008271">
    <property type="entry name" value="Ser/Thr_kinase_AS"/>
</dbReference>
<evidence type="ECO:0000256" key="4">
    <source>
        <dbReference type="ARBA" id="ARBA00022448"/>
    </source>
</evidence>
<reference evidence="16" key="1">
    <citation type="submission" date="2020-07" db="EMBL/GenBank/DDBJ databases">
        <title>Clarias magur genome sequencing, assembly and annotation.</title>
        <authorList>
            <person name="Kushwaha B."/>
            <person name="Kumar R."/>
            <person name="Das P."/>
            <person name="Joshi C.G."/>
            <person name="Kumar D."/>
            <person name="Nagpure N.S."/>
            <person name="Pandey M."/>
            <person name="Agarwal S."/>
            <person name="Srivastava S."/>
            <person name="Singh M."/>
            <person name="Sahoo L."/>
            <person name="Jayasankar P."/>
            <person name="Meher P.K."/>
            <person name="Koringa P.G."/>
            <person name="Iquebal M.A."/>
            <person name="Das S.P."/>
            <person name="Bit A."/>
            <person name="Patnaik S."/>
            <person name="Patel N."/>
            <person name="Shah T.M."/>
            <person name="Hinsu A."/>
            <person name="Jena J.K."/>
        </authorList>
    </citation>
    <scope>NUCLEOTIDE SEQUENCE</scope>
    <source>
        <strain evidence="16">CIFAMagur01</strain>
        <tissue evidence="16">Testis</tissue>
    </source>
</reference>
<dbReference type="SUPFAM" id="SSF56112">
    <property type="entry name" value="Protein kinase-like (PK-like)"/>
    <property type="match status" value="2"/>
</dbReference>
<comment type="subcellular location">
    <subcellularLocation>
        <location evidence="1">Endoplasmic reticulum</location>
    </subcellularLocation>
</comment>
<dbReference type="FunFam" id="1.10.510.10:FF:000649">
    <property type="entry name" value="Si:dkey-34d22.3"/>
    <property type="match status" value="2"/>
</dbReference>
<evidence type="ECO:0000256" key="12">
    <source>
        <dbReference type="ARBA" id="ARBA00047899"/>
    </source>
</evidence>
<dbReference type="SMART" id="SM00220">
    <property type="entry name" value="S_TKc"/>
    <property type="match status" value="2"/>
</dbReference>
<sequence>MGEMLRKEGFDSVYAGVRKEDGKEVTIKHAEKKHFDEFITIPGETTHLPLEVALMKMVCRPPRCENVLELLEWFETSRFFILVLERPNQCMDLHLFCKQNNLRQLSESVAQKIIWQVVLAAHHCYIRGVFHRDIKPENILINPDTLEVKLMNFSCGALLMNEPYTSYAGIPAYSPPEYVLQREYFGVPAAVWSLGILMFELVCGMRPFTSKEDITDGHLWFISHLSCACCELITWCLDKDSEDRPTFEQILSHRWFKEIVQETVKPSEKLLPLTKEGNAEWLRKLENLCRKIQLTSSRSSNDSGDCDKKYKSEMLSFPGPLMSANMQMDKLMRFIQGKCQECLCHLDSPEQQFCYFFWLIMKHTCNQNGLGCVEDQEDWCIYLGNLLHSKSPANELREDIIKMGDSFASRGWMYAAHICYVEAQIELGSRQHFELIGYKSEPETKQALREAIERTEVYEYLLYLTSGFSQPHFQMFKVFYAFELFDRGLHYQALDYCESIAGTLLKFPHLIDGHVMRAVKMLSEKLLQLTKKKKDPEWLKKLHSLCRKIRFASFSSSNGRKQARSCRSKRNTALKDIHPSEQNEFESRYTMGKRLGKGGFGSVYVGVRKADGKEVAIKHAKKHHCDKYISIPGETQRLPLEVALMKMVSRHPCCENVVQLLEWFETSRSFILVLELPNPCMDLHRFCKRNNLRRLAEPVAQKVIRQVVQVAQHCHVRGVFHRDIKPENILINPNTLEVKLIDFGCGELLKNEPYSDYSGTSFYCPPEWHLHKKYSAAPAVIWSLGIVLFELVCGKLPFKSKEKIVDGSLRFVSGLSHECCSLIMWCLERQPECRPTFSEILNHRWLKENAQDTVE</sequence>
<evidence type="ECO:0000256" key="2">
    <source>
        <dbReference type="ARBA" id="ARBA00005505"/>
    </source>
</evidence>
<dbReference type="AlphaFoldDB" id="A0A8J4UIY4"/>
<dbReference type="InterPro" id="IPR024298">
    <property type="entry name" value="Sec16_Sec23-bd"/>
</dbReference>
<dbReference type="GO" id="GO:0004674">
    <property type="term" value="F:protein serine/threonine kinase activity"/>
    <property type="evidence" value="ECO:0007669"/>
    <property type="project" value="UniProtKB-KW"/>
</dbReference>
<dbReference type="InterPro" id="IPR017441">
    <property type="entry name" value="Protein_kinase_ATP_BS"/>
</dbReference>
<keyword evidence="6" id="KW-0808">Transferase</keyword>
<comment type="caution">
    <text evidence="16">The sequence shown here is derived from an EMBL/GenBank/DDBJ whole genome shotgun (WGS) entry which is preliminary data.</text>
</comment>